<protein>
    <recommendedName>
        <fullName evidence="8">CstA N-terminal domain-containing protein</fullName>
    </recommendedName>
</protein>
<dbReference type="InterPro" id="IPR051605">
    <property type="entry name" value="CstA"/>
</dbReference>
<dbReference type="Proteomes" id="UP000179243">
    <property type="component" value="Unassembled WGS sequence"/>
</dbReference>
<evidence type="ECO:0000259" key="8">
    <source>
        <dbReference type="Pfam" id="PF02554"/>
    </source>
</evidence>
<feature type="transmembrane region" description="Helical" evidence="7">
    <location>
        <begin position="254"/>
        <end position="274"/>
    </location>
</feature>
<feature type="transmembrane region" description="Helical" evidence="7">
    <location>
        <begin position="224"/>
        <end position="245"/>
    </location>
</feature>
<dbReference type="Pfam" id="PF02554">
    <property type="entry name" value="CstA"/>
    <property type="match status" value="2"/>
</dbReference>
<keyword evidence="6 7" id="KW-0472">Membrane</keyword>
<evidence type="ECO:0000313" key="9">
    <source>
        <dbReference type="EMBL" id="OGK03849.1"/>
    </source>
</evidence>
<evidence type="ECO:0000256" key="4">
    <source>
        <dbReference type="ARBA" id="ARBA00022692"/>
    </source>
</evidence>
<feature type="transmembrane region" description="Helical" evidence="7">
    <location>
        <begin position="159"/>
        <end position="178"/>
    </location>
</feature>
<feature type="transmembrane region" description="Helical" evidence="7">
    <location>
        <begin position="328"/>
        <end position="352"/>
    </location>
</feature>
<proteinExistence type="inferred from homology"/>
<comment type="caution">
    <text evidence="9">The sequence shown here is derived from an EMBL/GenBank/DDBJ whole genome shotgun (WGS) entry which is preliminary data.</text>
</comment>
<evidence type="ECO:0000313" key="10">
    <source>
        <dbReference type="Proteomes" id="UP000179243"/>
    </source>
</evidence>
<sequence length="549" mass="58974">MLTLLLCIAVAFFSLAYFGYGRFLDRKYNVNPHTPTPSHTDYDGIDRVPAHPAVLFGHHFSSIAGAGPIVGPIIAATAFGWAPTLAWIIIGAIFIGGVHDFSALMASLRHKARSIAEISREYVSPLSYKLFLVFIWLALVYVLTVFLDLTASTFVANGGVASSSLMFIALAVGFGVCIYRFKMPVVLASLIFVPLVFAAVWFGQKVPIDAAMVPAVIANNPAKTWDILLLAYCLLASTLPVWLLLQPRDYLSSFLLYAAVLGGFVGILFGGFPLSYPAFKAWSAPSAGMLIPMLFITVACGACSGFHSIVASGTTPKQIDKESHARPVAYGGMLVEGLVAVIALATVAMLPLGDPSIAQAPLTVFATGLATFLGFFHIPHALGVSFGLLALSTFILTTLDTATRLARYLFEEFFSMTSVKNRYVSTLATLALPAVFVLITLKDPVGNPIPAWKAIWPVFGATNQLLAGLALMVVVVWLKKSGKNVLFALIPMVFMIGMTLWALALLIVQYRFSLIGMIAAVLFLLALTLIVDSLRIFVAKKPILKASPS</sequence>
<feature type="transmembrane region" description="Helical" evidence="7">
    <location>
        <begin position="423"/>
        <end position="442"/>
    </location>
</feature>
<keyword evidence="5 7" id="KW-1133">Transmembrane helix</keyword>
<organism evidence="9 10">
    <name type="scientific">Candidatus Raymondbacteria bacterium RIFOXYD12_FULL_49_13</name>
    <dbReference type="NCBI Taxonomy" id="1817890"/>
    <lineage>
        <taxon>Bacteria</taxon>
        <taxon>Raymondiibacteriota</taxon>
    </lineage>
</organism>
<evidence type="ECO:0000256" key="7">
    <source>
        <dbReference type="SAM" id="Phobius"/>
    </source>
</evidence>
<feature type="transmembrane region" description="Helical" evidence="7">
    <location>
        <begin position="454"/>
        <end position="478"/>
    </location>
</feature>
<dbReference type="PANTHER" id="PTHR30252">
    <property type="entry name" value="INNER MEMBRANE PEPTIDE TRANSPORTER"/>
    <property type="match status" value="1"/>
</dbReference>
<dbReference type="InterPro" id="IPR003706">
    <property type="entry name" value="CstA_N"/>
</dbReference>
<dbReference type="GO" id="GO:0005886">
    <property type="term" value="C:plasma membrane"/>
    <property type="evidence" value="ECO:0007669"/>
    <property type="project" value="UniProtKB-SubCell"/>
</dbReference>
<evidence type="ECO:0000256" key="1">
    <source>
        <dbReference type="ARBA" id="ARBA00004651"/>
    </source>
</evidence>
<dbReference type="GO" id="GO:0009267">
    <property type="term" value="P:cellular response to starvation"/>
    <property type="evidence" value="ECO:0007669"/>
    <property type="project" value="InterPro"/>
</dbReference>
<feature type="transmembrane region" description="Helical" evidence="7">
    <location>
        <begin position="286"/>
        <end position="307"/>
    </location>
</feature>
<evidence type="ECO:0000256" key="3">
    <source>
        <dbReference type="ARBA" id="ARBA00022475"/>
    </source>
</evidence>
<feature type="transmembrane region" description="Helical" evidence="7">
    <location>
        <begin position="185"/>
        <end position="204"/>
    </location>
</feature>
<dbReference type="PANTHER" id="PTHR30252:SF0">
    <property type="entry name" value="PEPTIDE TRANSPORTER CSTA"/>
    <property type="match status" value="1"/>
</dbReference>
<accession>A0A1F7FB12</accession>
<evidence type="ECO:0000256" key="5">
    <source>
        <dbReference type="ARBA" id="ARBA00022989"/>
    </source>
</evidence>
<feature type="domain" description="CstA N-terminal" evidence="8">
    <location>
        <begin position="359"/>
        <end position="502"/>
    </location>
</feature>
<comment type="subcellular location">
    <subcellularLocation>
        <location evidence="1">Cell membrane</location>
        <topology evidence="1">Multi-pass membrane protein</topology>
    </subcellularLocation>
</comment>
<evidence type="ECO:0000256" key="6">
    <source>
        <dbReference type="ARBA" id="ARBA00023136"/>
    </source>
</evidence>
<gene>
    <name evidence="9" type="ORF">A2519_02350</name>
</gene>
<feature type="transmembrane region" description="Helical" evidence="7">
    <location>
        <begin position="514"/>
        <end position="538"/>
    </location>
</feature>
<dbReference type="AlphaFoldDB" id="A0A1F7FB12"/>
<keyword evidence="3" id="KW-1003">Cell membrane</keyword>
<reference evidence="9 10" key="1">
    <citation type="journal article" date="2016" name="Nat. Commun.">
        <title>Thousands of microbial genomes shed light on interconnected biogeochemical processes in an aquifer system.</title>
        <authorList>
            <person name="Anantharaman K."/>
            <person name="Brown C.T."/>
            <person name="Hug L.A."/>
            <person name="Sharon I."/>
            <person name="Castelle C.J."/>
            <person name="Probst A.J."/>
            <person name="Thomas B.C."/>
            <person name="Singh A."/>
            <person name="Wilkins M.J."/>
            <person name="Karaoz U."/>
            <person name="Brodie E.L."/>
            <person name="Williams K.H."/>
            <person name="Hubbard S.S."/>
            <person name="Banfield J.F."/>
        </authorList>
    </citation>
    <scope>NUCLEOTIDE SEQUENCE [LARGE SCALE GENOMIC DNA]</scope>
</reference>
<comment type="similarity">
    <text evidence="2">Belongs to the peptide transporter carbon starvation (CstA) (TC 2.A.114) family.</text>
</comment>
<feature type="transmembrane region" description="Helical" evidence="7">
    <location>
        <begin position="485"/>
        <end position="508"/>
    </location>
</feature>
<evidence type="ECO:0000256" key="2">
    <source>
        <dbReference type="ARBA" id="ARBA00007755"/>
    </source>
</evidence>
<feature type="domain" description="CstA N-terminal" evidence="8">
    <location>
        <begin position="4"/>
        <end position="351"/>
    </location>
</feature>
<keyword evidence="4 7" id="KW-0812">Transmembrane</keyword>
<name>A0A1F7FB12_UNCRA</name>
<dbReference type="EMBL" id="MFYX01000081">
    <property type="protein sequence ID" value="OGK03849.1"/>
    <property type="molecule type" value="Genomic_DNA"/>
</dbReference>
<feature type="transmembrane region" description="Helical" evidence="7">
    <location>
        <begin position="126"/>
        <end position="147"/>
    </location>
</feature>
<feature type="transmembrane region" description="Helical" evidence="7">
    <location>
        <begin position="372"/>
        <end position="402"/>
    </location>
</feature>